<dbReference type="InterPro" id="IPR003692">
    <property type="entry name" value="Hydantoinase_B"/>
</dbReference>
<dbReference type="GO" id="GO:0006749">
    <property type="term" value="P:glutathione metabolic process"/>
    <property type="evidence" value="ECO:0007669"/>
    <property type="project" value="TreeGrafter"/>
</dbReference>
<gene>
    <name evidence="2" type="ORF">BAA01_16380</name>
</gene>
<dbReference type="GO" id="GO:0005829">
    <property type="term" value="C:cytosol"/>
    <property type="evidence" value="ECO:0007669"/>
    <property type="project" value="TreeGrafter"/>
</dbReference>
<feature type="domain" description="Hydantoinase B/oxoprolinase" evidence="1">
    <location>
        <begin position="49"/>
        <end position="624"/>
    </location>
</feature>
<comment type="caution">
    <text evidence="2">The sequence shown here is derived from an EMBL/GenBank/DDBJ whole genome shotgun (WGS) entry which is preliminary data.</text>
</comment>
<reference evidence="3" key="1">
    <citation type="submission" date="2016-06" db="EMBL/GenBank/DDBJ databases">
        <authorList>
            <person name="Nascimento L."/>
            <person name="Pereira R.V."/>
            <person name="Martins L.F."/>
            <person name="Quaggio R.B."/>
            <person name="Silva A.M."/>
            <person name="Setubal J.C."/>
        </authorList>
    </citation>
    <scope>NUCLEOTIDE SEQUENCE [LARGE SCALE GENOMIC DNA]</scope>
</reference>
<evidence type="ECO:0000313" key="2">
    <source>
        <dbReference type="EMBL" id="OUM86903.1"/>
    </source>
</evidence>
<dbReference type="GO" id="GO:0017168">
    <property type="term" value="F:5-oxoprolinase (ATP-hydrolyzing) activity"/>
    <property type="evidence" value="ECO:0007669"/>
    <property type="project" value="TreeGrafter"/>
</dbReference>
<dbReference type="AlphaFoldDB" id="A0A1Y3PHV5"/>
<dbReference type="Proteomes" id="UP000196475">
    <property type="component" value="Unassembled WGS sequence"/>
</dbReference>
<dbReference type="Pfam" id="PF02538">
    <property type="entry name" value="Hydantoinase_B"/>
    <property type="match status" value="1"/>
</dbReference>
<evidence type="ECO:0000313" key="3">
    <source>
        <dbReference type="Proteomes" id="UP000196475"/>
    </source>
</evidence>
<sequence>MAIVSESMVSKPIGWNGKTLKQMLKESEEIFAKTGRYYGISTLELKQHDPIRYERLFARIRGGLVNARETALNISASPIVKEIGELSFALYTPEGDSVALSTGIIVHVHTMSDAIKFMIRHDWEINPGIRPGDVFGNNDSFIGDVHNADVHTLIPIFYGPELIGWVGGVVHVIDVGASRPGSMAYGQTTRYEDGLIVSCEKIGENDELYASYELRAKKAVRTPMYWMLDERTRLAGCQMVRDAVLRMIEEEGIDVYKQFIREVIEDGRLSFRQRVKEMLVPGIYEAPSFMDVPFGGEVRMPAHAAKDQLMHAPLKVLVKADGELELDLNGANKWGYHSFNCPPSAMQGALWVQLTQTLIPNDKVNDGAYLASNIRLPKGSWANPDNETLSTTLSWLFLIPSFTGMIRSLGRAYQARGYVEEITAGYPGTWNLTQGGGVNQFGLDSAFTSFEHSCQGTGAGFIKDGEGYCAAMWNPEGDMGDIEAWEQLEPLLYLGRRVKPQTAGMGKYRGGPGYESLRMVWKTRHQVIFNVGEGHVFHGCGIFGGYPGNTGYRHNMHKTNLRKLIDEKRPLPCREGNPEDSEMSKYVDAQYEEFDGRALTLETNFEEYDLYLSVQRGGPGLGDPLERDPKAVEEDLNEEFLLPQYAEKVYGAVIAQDESGNWHVDVAATEKRRAEMRQERARRAVPVAQWMERERERILRQDFIPPVKDMYRSSMELSEEWAKHFRTFWNLPEDFAFGSEQFERSV</sequence>
<name>A0A1Y3PHV5_9BACI</name>
<dbReference type="EMBL" id="LZRT01000084">
    <property type="protein sequence ID" value="OUM86903.1"/>
    <property type="molecule type" value="Genomic_DNA"/>
</dbReference>
<evidence type="ECO:0000259" key="1">
    <source>
        <dbReference type="Pfam" id="PF02538"/>
    </source>
</evidence>
<protein>
    <submittedName>
        <fullName evidence="2">Acetone carboxylase subunit alpha</fullName>
    </submittedName>
</protein>
<dbReference type="PANTHER" id="PTHR11365">
    <property type="entry name" value="5-OXOPROLINASE RELATED"/>
    <property type="match status" value="1"/>
</dbReference>
<proteinExistence type="predicted"/>
<dbReference type="InterPro" id="IPR045079">
    <property type="entry name" value="Oxoprolinase-like"/>
</dbReference>
<accession>A0A1Y3PHV5</accession>
<organism evidence="2 3">
    <name type="scientific">Bacillus thermozeamaize</name>
    <dbReference type="NCBI Taxonomy" id="230954"/>
    <lineage>
        <taxon>Bacteria</taxon>
        <taxon>Bacillati</taxon>
        <taxon>Bacillota</taxon>
        <taxon>Bacilli</taxon>
        <taxon>Bacillales</taxon>
        <taxon>Bacillaceae</taxon>
        <taxon>Bacillus</taxon>
    </lineage>
</organism>
<dbReference type="PANTHER" id="PTHR11365:SF23">
    <property type="entry name" value="HYPOTHETICAL 5-OXOPROLINASE (EUROFUNG)-RELATED"/>
    <property type="match status" value="1"/>
</dbReference>